<gene>
    <name evidence="2" type="ORF">LOD99_14514</name>
</gene>
<reference evidence="2 3" key="1">
    <citation type="journal article" date="2023" name="BMC Biol.">
        <title>The compact genome of the sponge Oopsacas minuta (Hexactinellida) is lacking key metazoan core genes.</title>
        <authorList>
            <person name="Santini S."/>
            <person name="Schenkelaars Q."/>
            <person name="Jourda C."/>
            <person name="Duchesne M."/>
            <person name="Belahbib H."/>
            <person name="Rocher C."/>
            <person name="Selva M."/>
            <person name="Riesgo A."/>
            <person name="Vervoort M."/>
            <person name="Leys S.P."/>
            <person name="Kodjabachian L."/>
            <person name="Le Bivic A."/>
            <person name="Borchiellini C."/>
            <person name="Claverie J.M."/>
            <person name="Renard E."/>
        </authorList>
    </citation>
    <scope>NUCLEOTIDE SEQUENCE [LARGE SCALE GENOMIC DNA]</scope>
    <source>
        <strain evidence="2">SPO-2</strain>
    </source>
</reference>
<comment type="caution">
    <text evidence="2">The sequence shown here is derived from an EMBL/GenBank/DDBJ whole genome shotgun (WGS) entry which is preliminary data.</text>
</comment>
<proteinExistence type="predicted"/>
<dbReference type="Pfam" id="PF14291">
    <property type="entry name" value="DUF4371"/>
    <property type="match status" value="1"/>
</dbReference>
<name>A0AAV7KH05_9METZ</name>
<dbReference type="InterPro" id="IPR025398">
    <property type="entry name" value="DUF4371"/>
</dbReference>
<evidence type="ECO:0000313" key="2">
    <source>
        <dbReference type="EMBL" id="KAI6659591.1"/>
    </source>
</evidence>
<feature type="domain" description="DUF4371" evidence="1">
    <location>
        <begin position="75"/>
        <end position="197"/>
    </location>
</feature>
<evidence type="ECO:0000259" key="1">
    <source>
        <dbReference type="Pfam" id="PF14291"/>
    </source>
</evidence>
<dbReference type="AlphaFoldDB" id="A0AAV7KH05"/>
<keyword evidence="3" id="KW-1185">Reference proteome</keyword>
<organism evidence="2 3">
    <name type="scientific">Oopsacas minuta</name>
    <dbReference type="NCBI Taxonomy" id="111878"/>
    <lineage>
        <taxon>Eukaryota</taxon>
        <taxon>Metazoa</taxon>
        <taxon>Porifera</taxon>
        <taxon>Hexactinellida</taxon>
        <taxon>Hexasterophora</taxon>
        <taxon>Lyssacinosida</taxon>
        <taxon>Leucopsacidae</taxon>
        <taxon>Oopsacas</taxon>
    </lineage>
</organism>
<accession>A0AAV7KH05</accession>
<dbReference type="PANTHER" id="PTHR45749">
    <property type="match status" value="1"/>
</dbReference>
<dbReference type="Proteomes" id="UP001165289">
    <property type="component" value="Unassembled WGS sequence"/>
</dbReference>
<sequence>MENSQDISQKANAVFCYACRHYVIAGHDAYRTRGMQNFAHGKKKIEDHNASEQHKSAMVKWQMAEKVKSSAIQSVASSITAAHKQAIDDNRHYIICIIRCILLCALQGIALRGHREQVDDDNPTLNRGNFLAIVSLTGVYDDVVRKRLDSGPQNAKYVHHDIQNDILSSASSLVRQLIVAQVVEAGVYAVMADETRDT</sequence>
<dbReference type="EMBL" id="JAKMXF010000055">
    <property type="protein sequence ID" value="KAI6659591.1"/>
    <property type="molecule type" value="Genomic_DNA"/>
</dbReference>
<protein>
    <submittedName>
        <fullName evidence="2">Zinc finger MYM-type protein 1-like</fullName>
    </submittedName>
</protein>
<evidence type="ECO:0000313" key="3">
    <source>
        <dbReference type="Proteomes" id="UP001165289"/>
    </source>
</evidence>
<dbReference type="PANTHER" id="PTHR45749:SF37">
    <property type="entry name" value="OS05G0311600 PROTEIN"/>
    <property type="match status" value="1"/>
</dbReference>